<dbReference type="Gene3D" id="3.40.50.2300">
    <property type="match status" value="1"/>
</dbReference>
<evidence type="ECO:0000256" key="4">
    <source>
        <dbReference type="ARBA" id="ARBA00037164"/>
    </source>
</evidence>
<keyword evidence="8" id="KW-0238">DNA-binding</keyword>
<evidence type="ECO:0000259" key="6">
    <source>
        <dbReference type="PROSITE" id="PS50110"/>
    </source>
</evidence>
<proteinExistence type="predicted"/>
<dbReference type="SMART" id="SM00448">
    <property type="entry name" value="REC"/>
    <property type="match status" value="1"/>
</dbReference>
<dbReference type="Gene3D" id="2.40.50.1020">
    <property type="entry name" value="LytTr DNA-binding domain"/>
    <property type="match status" value="1"/>
</dbReference>
<keyword evidence="1" id="KW-0963">Cytoplasm</keyword>
<evidence type="ECO:0000256" key="3">
    <source>
        <dbReference type="ARBA" id="ARBA00023159"/>
    </source>
</evidence>
<dbReference type="InterPro" id="IPR011006">
    <property type="entry name" value="CheY-like_superfamily"/>
</dbReference>
<dbReference type="Pfam" id="PF00072">
    <property type="entry name" value="Response_reg"/>
    <property type="match status" value="1"/>
</dbReference>
<keyword evidence="3" id="KW-0010">Activator</keyword>
<dbReference type="GO" id="GO:0003677">
    <property type="term" value="F:DNA binding"/>
    <property type="evidence" value="ECO:0007669"/>
    <property type="project" value="UniProtKB-KW"/>
</dbReference>
<dbReference type="EMBL" id="AP026802">
    <property type="protein sequence ID" value="BDR58098.1"/>
    <property type="molecule type" value="Genomic_DNA"/>
</dbReference>
<dbReference type="InterPro" id="IPR007492">
    <property type="entry name" value="LytTR_DNA-bd_dom"/>
</dbReference>
<feature type="domain" description="Response regulatory" evidence="6">
    <location>
        <begin position="2"/>
        <end position="125"/>
    </location>
</feature>
<keyword evidence="5" id="KW-0597">Phosphoprotein</keyword>
<accession>A0AAU9DVZ1</accession>
<dbReference type="Pfam" id="PF04397">
    <property type="entry name" value="LytTR"/>
    <property type="match status" value="1"/>
</dbReference>
<dbReference type="GO" id="GO:0000156">
    <property type="term" value="F:phosphorelay response regulator activity"/>
    <property type="evidence" value="ECO:0007669"/>
    <property type="project" value="InterPro"/>
</dbReference>
<gene>
    <name evidence="8" type="ORF">XA3_05390</name>
</gene>
<dbReference type="PANTHER" id="PTHR37299:SF3">
    <property type="entry name" value="STAGE 0 SPORULATION PROTEIN A HOMOLOG"/>
    <property type="match status" value="1"/>
</dbReference>
<dbReference type="RefSeq" id="WP_317636019.1">
    <property type="nucleotide sequence ID" value="NZ_AP026802.1"/>
</dbReference>
<sequence>MKIFICDDQEIHLLAIKKIVESLIACKDAPMSIAIATTEFEEIISNLETNGLNIYFLDIDLNNDRYNGIDLALKIRQIDPLGFIIFITSYFEYGMLTFEYKIGAFDYIIKSLDSAILKEKINNVLNAVAQRHQFILNNQEKIDNDSKSIKFVSDYEEQFVLIEELIMLEMIGNHKLQVITKDRIFECNGTLGGFESKLPNYFFRCHRSVIINLKKVIKRSIKDESFVLSNGAEVQCSTRKQKKCIHMLDNLNI</sequence>
<evidence type="ECO:0000313" key="8">
    <source>
        <dbReference type="EMBL" id="BDR58098.1"/>
    </source>
</evidence>
<evidence type="ECO:0000313" key="9">
    <source>
        <dbReference type="Proteomes" id="UP001321861"/>
    </source>
</evidence>
<dbReference type="InterPro" id="IPR001789">
    <property type="entry name" value="Sig_transdc_resp-reg_receiver"/>
</dbReference>
<dbReference type="PROSITE" id="PS50110">
    <property type="entry name" value="RESPONSE_REGULATORY"/>
    <property type="match status" value="1"/>
</dbReference>
<name>A0AAU9DVZ1_9LACO</name>
<dbReference type="SUPFAM" id="SSF52172">
    <property type="entry name" value="CheY-like"/>
    <property type="match status" value="1"/>
</dbReference>
<evidence type="ECO:0000256" key="2">
    <source>
        <dbReference type="ARBA" id="ARBA00023012"/>
    </source>
</evidence>
<evidence type="ECO:0000256" key="1">
    <source>
        <dbReference type="ARBA" id="ARBA00022490"/>
    </source>
</evidence>
<protein>
    <submittedName>
        <fullName evidence="8">DNA-binding response regulator</fullName>
    </submittedName>
</protein>
<dbReference type="PANTHER" id="PTHR37299">
    <property type="entry name" value="TRANSCRIPTIONAL REGULATOR-RELATED"/>
    <property type="match status" value="1"/>
</dbReference>
<keyword evidence="9" id="KW-1185">Reference proteome</keyword>
<comment type="function">
    <text evidence="4">Required for high-level post-exponential phase expression of a series of secreted proteins.</text>
</comment>
<dbReference type="PROSITE" id="PS50930">
    <property type="entry name" value="HTH_LYTTR"/>
    <property type="match status" value="1"/>
</dbReference>
<feature type="domain" description="HTH LytTR-type" evidence="7">
    <location>
        <begin position="160"/>
        <end position="250"/>
    </location>
</feature>
<dbReference type="InterPro" id="IPR046947">
    <property type="entry name" value="LytR-like"/>
</dbReference>
<reference evidence="8 9" key="1">
    <citation type="journal article" date="2023" name="Microbiol. Spectr.">
        <title>Symbiosis of Carpenter Bees with Uncharacterized Lactic Acid Bacteria Showing NAD Auxotrophy.</title>
        <authorList>
            <person name="Kawasaki S."/>
            <person name="Ozawa K."/>
            <person name="Mori T."/>
            <person name="Yamamoto A."/>
            <person name="Ito M."/>
            <person name="Ohkuma M."/>
            <person name="Sakamoto M."/>
            <person name="Matsutani M."/>
        </authorList>
    </citation>
    <scope>NUCLEOTIDE SEQUENCE [LARGE SCALE GENOMIC DNA]</scope>
    <source>
        <strain evidence="8 9">XA3</strain>
    </source>
</reference>
<organism evidence="8 9">
    <name type="scientific">Xylocopilactobacillus apicola</name>
    <dbReference type="NCBI Taxonomy" id="2932184"/>
    <lineage>
        <taxon>Bacteria</taxon>
        <taxon>Bacillati</taxon>
        <taxon>Bacillota</taxon>
        <taxon>Bacilli</taxon>
        <taxon>Lactobacillales</taxon>
        <taxon>Lactobacillaceae</taxon>
        <taxon>Xylocopilactobacillus</taxon>
    </lineage>
</organism>
<dbReference type="Proteomes" id="UP001321861">
    <property type="component" value="Chromosome"/>
</dbReference>
<evidence type="ECO:0000256" key="5">
    <source>
        <dbReference type="PROSITE-ProRule" id="PRU00169"/>
    </source>
</evidence>
<dbReference type="SMART" id="SM00850">
    <property type="entry name" value="LytTR"/>
    <property type="match status" value="1"/>
</dbReference>
<dbReference type="KEGG" id="xap:XA3_05390"/>
<evidence type="ECO:0000259" key="7">
    <source>
        <dbReference type="PROSITE" id="PS50930"/>
    </source>
</evidence>
<dbReference type="AlphaFoldDB" id="A0AAU9DVZ1"/>
<feature type="modified residue" description="4-aspartylphosphate" evidence="5">
    <location>
        <position position="58"/>
    </location>
</feature>
<keyword evidence="2" id="KW-0902">Two-component regulatory system</keyword>